<sequence>MTHSYPLYQAIRAQCFCCQALQSFTFTSATDQVVCALCLHHLGGDKAERRDAEHVQLWLAQYADLQEVHRMGAEKAAVAAAEAAATILTLTGQLDDLRGLVAGRFDRTVSGELRAVLENDLVRRAERRGMLALRQRDWAMAVIWRLGMLHHDDPARLGSCACGRAIMACAEGRVLDPQRQAVSDWEKKNLALLAAGKRHGLPDDHPGVAAAGAW</sequence>
<evidence type="ECO:0000313" key="2">
    <source>
        <dbReference type="Proteomes" id="UP000298412"/>
    </source>
</evidence>
<protein>
    <submittedName>
        <fullName evidence="1">Uncharacterized protein</fullName>
    </submittedName>
</protein>
<dbReference type="AlphaFoldDB" id="A0A4R8WV06"/>
<gene>
    <name evidence="1" type="ORF">E3O19_05880</name>
</gene>
<proteinExistence type="predicted"/>
<accession>A0A4R8WV06</accession>
<keyword evidence="2" id="KW-1185">Reference proteome</keyword>
<evidence type="ECO:0000313" key="1">
    <source>
        <dbReference type="EMBL" id="TFC17650.1"/>
    </source>
</evidence>
<dbReference type="Proteomes" id="UP000298412">
    <property type="component" value="Unassembled WGS sequence"/>
</dbReference>
<organism evidence="1 2">
    <name type="scientific">Cryobacterium algoritolerans</name>
    <dbReference type="NCBI Taxonomy" id="1259184"/>
    <lineage>
        <taxon>Bacteria</taxon>
        <taxon>Bacillati</taxon>
        <taxon>Actinomycetota</taxon>
        <taxon>Actinomycetes</taxon>
        <taxon>Micrococcales</taxon>
        <taxon>Microbacteriaceae</taxon>
        <taxon>Cryobacterium</taxon>
    </lineage>
</organism>
<name>A0A4R8WV06_9MICO</name>
<dbReference type="EMBL" id="SOFP01000029">
    <property type="protein sequence ID" value="TFC17650.1"/>
    <property type="molecule type" value="Genomic_DNA"/>
</dbReference>
<dbReference type="OrthoDB" id="4981521at2"/>
<reference evidence="1 2" key="1">
    <citation type="submission" date="2019-03" db="EMBL/GenBank/DDBJ databases">
        <title>Genomics of glacier-inhabiting Cryobacterium strains.</title>
        <authorList>
            <person name="Liu Q."/>
            <person name="Xin Y.-H."/>
        </authorList>
    </citation>
    <scope>NUCLEOTIDE SEQUENCE [LARGE SCALE GENOMIC DNA]</scope>
    <source>
        <strain evidence="1 2">MDT1-3</strain>
    </source>
</reference>
<comment type="caution">
    <text evidence="1">The sequence shown here is derived from an EMBL/GenBank/DDBJ whole genome shotgun (WGS) entry which is preliminary data.</text>
</comment>